<proteinExistence type="inferred from homology"/>
<dbReference type="PROSITE" id="PS00455">
    <property type="entry name" value="AMP_BINDING"/>
    <property type="match status" value="1"/>
</dbReference>
<comment type="caution">
    <text evidence="5">The sequence shown here is derived from an EMBL/GenBank/DDBJ whole genome shotgun (WGS) entry which is preliminary data.</text>
</comment>
<evidence type="ECO:0000256" key="2">
    <source>
        <dbReference type="ARBA" id="ARBA00022598"/>
    </source>
</evidence>
<dbReference type="PANTHER" id="PTHR43201">
    <property type="entry name" value="ACYL-COA SYNTHETASE"/>
    <property type="match status" value="1"/>
</dbReference>
<accession>A0A231HDR7</accession>
<evidence type="ECO:0000256" key="1">
    <source>
        <dbReference type="ARBA" id="ARBA00006432"/>
    </source>
</evidence>
<organism evidence="5 6">
    <name type="scientific">Nocardia cerradoensis</name>
    <dbReference type="NCBI Taxonomy" id="85688"/>
    <lineage>
        <taxon>Bacteria</taxon>
        <taxon>Bacillati</taxon>
        <taxon>Actinomycetota</taxon>
        <taxon>Actinomycetes</taxon>
        <taxon>Mycobacteriales</taxon>
        <taxon>Nocardiaceae</taxon>
        <taxon>Nocardia</taxon>
    </lineage>
</organism>
<evidence type="ECO:0000313" key="5">
    <source>
        <dbReference type="EMBL" id="OXR46972.1"/>
    </source>
</evidence>
<dbReference type="Gene3D" id="3.40.50.12780">
    <property type="entry name" value="N-terminal domain of ligase-like"/>
    <property type="match status" value="1"/>
</dbReference>
<keyword evidence="6" id="KW-1185">Reference proteome</keyword>
<protein>
    <submittedName>
        <fullName evidence="5">Putative crotonobetaine/carnitine-CoA ligase</fullName>
        <ecNumber evidence="5">6.2.1.-</ecNumber>
    </submittedName>
</protein>
<dbReference type="SUPFAM" id="SSF56801">
    <property type="entry name" value="Acetyl-CoA synthetase-like"/>
    <property type="match status" value="1"/>
</dbReference>
<dbReference type="Pfam" id="PF00501">
    <property type="entry name" value="AMP-binding"/>
    <property type="match status" value="1"/>
</dbReference>
<dbReference type="InterPro" id="IPR025110">
    <property type="entry name" value="AMP-bd_C"/>
</dbReference>
<feature type="domain" description="AMP-binding enzyme C-terminal" evidence="4">
    <location>
        <begin position="430"/>
        <end position="504"/>
    </location>
</feature>
<dbReference type="InterPro" id="IPR000873">
    <property type="entry name" value="AMP-dep_synth/lig_dom"/>
</dbReference>
<dbReference type="InterPro" id="IPR042099">
    <property type="entry name" value="ANL_N_sf"/>
</dbReference>
<dbReference type="InterPro" id="IPR020845">
    <property type="entry name" value="AMP-binding_CS"/>
</dbReference>
<reference evidence="5 6" key="1">
    <citation type="submission" date="2017-07" db="EMBL/GenBank/DDBJ databases">
        <title>First draft Genome Sequence of Nocardia cerradoensis isolated from human infection.</title>
        <authorList>
            <person name="Carrasco G."/>
        </authorList>
    </citation>
    <scope>NUCLEOTIDE SEQUENCE [LARGE SCALE GENOMIC DNA]</scope>
    <source>
        <strain evidence="5 6">CNM20130759</strain>
    </source>
</reference>
<name>A0A231HDR7_9NOCA</name>
<dbReference type="Proteomes" id="UP000215506">
    <property type="component" value="Unassembled WGS sequence"/>
</dbReference>
<dbReference type="InterPro" id="IPR045851">
    <property type="entry name" value="AMP-bd_C_sf"/>
</dbReference>
<comment type="similarity">
    <text evidence="1">Belongs to the ATP-dependent AMP-binding enzyme family.</text>
</comment>
<dbReference type="GO" id="GO:0031956">
    <property type="term" value="F:medium-chain fatty acid-CoA ligase activity"/>
    <property type="evidence" value="ECO:0007669"/>
    <property type="project" value="TreeGrafter"/>
</dbReference>
<feature type="domain" description="AMP-dependent synthetase/ligase" evidence="3">
    <location>
        <begin position="17"/>
        <end position="380"/>
    </location>
</feature>
<evidence type="ECO:0000313" key="6">
    <source>
        <dbReference type="Proteomes" id="UP000215506"/>
    </source>
</evidence>
<dbReference type="EC" id="6.2.1.-" evidence="5"/>
<dbReference type="AlphaFoldDB" id="A0A231HDR7"/>
<gene>
    <name evidence="5" type="primary">caiC_1</name>
    <name evidence="5" type="ORF">B7C42_00088</name>
</gene>
<dbReference type="PANTHER" id="PTHR43201:SF5">
    <property type="entry name" value="MEDIUM-CHAIN ACYL-COA LIGASE ACSF2, MITOCHONDRIAL"/>
    <property type="match status" value="1"/>
</dbReference>
<sequence>MELGEDRSSRIVGDWLREEAALDPDRQFVQCASDWVTLAELDRRSDRVAAGLQSLGVEKGDRVAVNLSNRIEYIVLIYAIAKTGAIQVPLNTYLRGEFLRHQLIETTPKIYIGDSAALDMLSPVLPSLPEQPQLVLVGDTPATNALPSVLDYAQLEASSAQVVEPEITPADMCAIIYTSGTTGPSKGCAITHGYYCNLINVFVDYGWYQQGDVIFGANPLFHFSGQTWLVAAALAVRGSVIVEPAFSASRYMARIRETGATAALGMGAMGMAVLAQPPSDEDRNHKLRHITFMPSTAEFTAQFAERFGIEPFAEVFGQSECWPALLGDPRGERRPGSMGKMTSGLRVKIVDDNDIEVPIGTSGEIVVRPDEPFRLFSGYWNNDRGTVETFRNLWHHTGDKARVDEEGYFWFSDRKKDSLRRRGENVSSVELEQAIMAHPSIAQAAVHAVPSELSEDDIKVCLVLAPQCEIELPELFEFFRKSVPYYAIPRYVEFLEALPANVNGRVQKFKLRERGITETTFDFEKLGYVVARADRRAS</sequence>
<dbReference type="EMBL" id="NGAF01000001">
    <property type="protein sequence ID" value="OXR46972.1"/>
    <property type="molecule type" value="Genomic_DNA"/>
</dbReference>
<dbReference type="Gene3D" id="3.30.300.30">
    <property type="match status" value="1"/>
</dbReference>
<evidence type="ECO:0000259" key="4">
    <source>
        <dbReference type="Pfam" id="PF13193"/>
    </source>
</evidence>
<dbReference type="GO" id="GO:0006631">
    <property type="term" value="P:fatty acid metabolic process"/>
    <property type="evidence" value="ECO:0007669"/>
    <property type="project" value="TreeGrafter"/>
</dbReference>
<keyword evidence="2 5" id="KW-0436">Ligase</keyword>
<dbReference type="Pfam" id="PF13193">
    <property type="entry name" value="AMP-binding_C"/>
    <property type="match status" value="1"/>
</dbReference>
<evidence type="ECO:0000259" key="3">
    <source>
        <dbReference type="Pfam" id="PF00501"/>
    </source>
</evidence>